<evidence type="ECO:0000313" key="3">
    <source>
        <dbReference type="Proteomes" id="UP000824890"/>
    </source>
</evidence>
<name>A0ABQ8CR42_BRANA</name>
<gene>
    <name evidence="2" type="ORF">HID58_027221</name>
</gene>
<proteinExistence type="predicted"/>
<evidence type="ECO:0000256" key="1">
    <source>
        <dbReference type="SAM" id="MobiDB-lite"/>
    </source>
</evidence>
<accession>A0ABQ8CR42</accession>
<feature type="region of interest" description="Disordered" evidence="1">
    <location>
        <begin position="20"/>
        <end position="39"/>
    </location>
</feature>
<comment type="caution">
    <text evidence="2">The sequence shown here is derived from an EMBL/GenBank/DDBJ whole genome shotgun (WGS) entry which is preliminary data.</text>
</comment>
<protein>
    <submittedName>
        <fullName evidence="2">Uncharacterized protein</fullName>
    </submittedName>
</protein>
<dbReference type="Proteomes" id="UP000824890">
    <property type="component" value="Unassembled WGS sequence"/>
</dbReference>
<evidence type="ECO:0000313" key="2">
    <source>
        <dbReference type="EMBL" id="KAH0919561.1"/>
    </source>
</evidence>
<organism evidence="2 3">
    <name type="scientific">Brassica napus</name>
    <name type="common">Rape</name>
    <dbReference type="NCBI Taxonomy" id="3708"/>
    <lineage>
        <taxon>Eukaryota</taxon>
        <taxon>Viridiplantae</taxon>
        <taxon>Streptophyta</taxon>
        <taxon>Embryophyta</taxon>
        <taxon>Tracheophyta</taxon>
        <taxon>Spermatophyta</taxon>
        <taxon>Magnoliopsida</taxon>
        <taxon>eudicotyledons</taxon>
        <taxon>Gunneridae</taxon>
        <taxon>Pentapetalae</taxon>
        <taxon>rosids</taxon>
        <taxon>malvids</taxon>
        <taxon>Brassicales</taxon>
        <taxon>Brassicaceae</taxon>
        <taxon>Brassiceae</taxon>
        <taxon>Brassica</taxon>
    </lineage>
</organism>
<dbReference type="PANTHER" id="PTHR16199">
    <property type="entry name" value="CONDENSIN-2 COMPLEX SUBUNIT G2"/>
    <property type="match status" value="1"/>
</dbReference>
<sequence>MEQLFQAGDNGTSDSIALKAHLGKKSKRRNSNDASEGLRSKEGGVLNKVKMLTAILKFIVESTEMGLASHFQARMLKFTSAYLKYAVSSFDHHSTGKLQFDDADLKDMILCAKSSISYAGKLINLVMREASCPLFEAFDLANDLLDLFTAVEISLGSAYASKLVTALNPWIPDLVLALGPCFINNNINNMEEEEEEEDDSYTSRFNHIKLCFPTWLLTCAKLELHEMDDTSESPHLQLPALKRLRDTIVSLVKGNSKVVDGIGYVVLMCSAVCIEKKDYSTVLGLLRFLCVKLVSREKEEDREWKELDTMLVSLPRIYPMIEREIGEERDEEEVKKLEAARELLLPVWTYHVYETGSCVRKLCDGSIYTSSIDIRVYLNGWIREEVEWLRYKLVLKHLQINRELRLVQLLHNIEYDQGLSNVNAHRIIAGSWRIDQSRIFLQGFAYDFQSF</sequence>
<reference evidence="2 3" key="1">
    <citation type="submission" date="2021-05" db="EMBL/GenBank/DDBJ databases">
        <title>Genome Assembly of Synthetic Allotetraploid Brassica napus Reveals Homoeologous Exchanges between Subgenomes.</title>
        <authorList>
            <person name="Davis J.T."/>
        </authorList>
    </citation>
    <scope>NUCLEOTIDE SEQUENCE [LARGE SCALE GENOMIC DNA]</scope>
    <source>
        <strain evidence="3">cv. Da-Ae</strain>
        <tissue evidence="2">Seedling</tissue>
    </source>
</reference>
<keyword evidence="3" id="KW-1185">Reference proteome</keyword>
<dbReference type="PANTHER" id="PTHR16199:SF4">
    <property type="entry name" value="CONDENSIN-2 COMPLEX SUBUNIT G2"/>
    <property type="match status" value="1"/>
</dbReference>
<dbReference type="EMBL" id="JAGKQM010000007">
    <property type="protein sequence ID" value="KAH0919561.1"/>
    <property type="molecule type" value="Genomic_DNA"/>
</dbReference>